<dbReference type="PANTHER" id="PTHR47235:SF1">
    <property type="entry name" value="BLR6548 PROTEIN"/>
    <property type="match status" value="1"/>
</dbReference>
<evidence type="ECO:0000313" key="5">
    <source>
        <dbReference type="EMBL" id="RCW45716.1"/>
    </source>
</evidence>
<dbReference type="PROSITE" id="PS51257">
    <property type="entry name" value="PROKAR_LIPOPROTEIN"/>
    <property type="match status" value="1"/>
</dbReference>
<dbReference type="PANTHER" id="PTHR47235">
    <property type="entry name" value="BLR6548 PROTEIN"/>
    <property type="match status" value="1"/>
</dbReference>
<organism evidence="5 6">
    <name type="scientific">Halopolyspora algeriensis</name>
    <dbReference type="NCBI Taxonomy" id="1500506"/>
    <lineage>
        <taxon>Bacteria</taxon>
        <taxon>Bacillati</taxon>
        <taxon>Actinomycetota</taxon>
        <taxon>Actinomycetes</taxon>
        <taxon>Actinomycetes incertae sedis</taxon>
        <taxon>Halopolyspora</taxon>
    </lineage>
</organism>
<dbReference type="EMBL" id="QPJC01000002">
    <property type="protein sequence ID" value="RCW45716.1"/>
    <property type="molecule type" value="Genomic_DNA"/>
</dbReference>
<evidence type="ECO:0000313" key="6">
    <source>
        <dbReference type="Proteomes" id="UP000253495"/>
    </source>
</evidence>
<feature type="region of interest" description="Disordered" evidence="3">
    <location>
        <begin position="421"/>
        <end position="443"/>
    </location>
</feature>
<keyword evidence="6" id="KW-1185">Reference proteome</keyword>
<dbReference type="PROSITE" id="PS51318">
    <property type="entry name" value="TAT"/>
    <property type="match status" value="1"/>
</dbReference>
<evidence type="ECO:0000256" key="1">
    <source>
        <dbReference type="ARBA" id="ARBA00010062"/>
    </source>
</evidence>
<comment type="caution">
    <text evidence="5">The sequence shown here is derived from an EMBL/GenBank/DDBJ whole genome shotgun (WGS) entry which is preliminary data.</text>
</comment>
<name>A0A368VUD2_9ACTN</name>
<keyword evidence="2" id="KW-0732">Signal</keyword>
<proteinExistence type="inferred from homology"/>
<accession>A0A368VUD2</accession>
<sequence>MNKHIGRRDLLRAGGWGLAAATAGSLFGACGAGGRPGGSSEVGITGNTVKIGAHFPLTGVAAPGYSDIPTGTKAYFDYVNAHGGVNGRKIEYIFRDDAYNPSNTSQVVNELVLQDQVFAIVGGLGTAPHSAVLDFLNSEGVPDLFVSSGSLLWDQPKKNPYTFGWQPDYEVEGKIIGRYVHRNMPNARVGLFLQDDDFGDDGEKGARAYLGDQVVAAQRYVSGNTDVAPQIAALQAAGADLVLGFNVPSYTALSQLASLKLNYRPQWFYSNVGSDPALVGSLLSRFSKGEVSGASMLDGVITTEYLAGVEEADDPWVELWQQVWDAHGGEGELTNFRLYGMAEAYTFVQTLQAAGPDPTRDGLVAALEKVGAELQGPGLAPFRYSGDSHAGMAGVKVSRLAGNSTEKLSPVFVTDNGKAEITEYTGRNPGPPPNGIPSVEPVG</sequence>
<dbReference type="Pfam" id="PF13458">
    <property type="entry name" value="Peripla_BP_6"/>
    <property type="match status" value="1"/>
</dbReference>
<dbReference type="InterPro" id="IPR028082">
    <property type="entry name" value="Peripla_BP_I"/>
</dbReference>
<dbReference type="Gene3D" id="3.40.50.2300">
    <property type="match status" value="2"/>
</dbReference>
<dbReference type="InterPro" id="IPR006311">
    <property type="entry name" value="TAT_signal"/>
</dbReference>
<dbReference type="RefSeq" id="WP_114451609.1">
    <property type="nucleotide sequence ID" value="NZ_QPJC01000002.1"/>
</dbReference>
<dbReference type="AlphaFoldDB" id="A0A368VUD2"/>
<evidence type="ECO:0000256" key="3">
    <source>
        <dbReference type="SAM" id="MobiDB-lite"/>
    </source>
</evidence>
<protein>
    <submittedName>
        <fullName evidence="5">ABC-type branched-subunit amino acid transport system substrate-binding protein</fullName>
    </submittedName>
</protein>
<reference evidence="5 6" key="1">
    <citation type="submission" date="2018-07" db="EMBL/GenBank/DDBJ databases">
        <title>Genomic Encyclopedia of Type Strains, Phase III (KMG-III): the genomes of soil and plant-associated and newly described type strains.</title>
        <authorList>
            <person name="Whitman W."/>
        </authorList>
    </citation>
    <scope>NUCLEOTIDE SEQUENCE [LARGE SCALE GENOMIC DNA]</scope>
    <source>
        <strain evidence="5 6">CECT 8575</strain>
    </source>
</reference>
<dbReference type="Proteomes" id="UP000253495">
    <property type="component" value="Unassembled WGS sequence"/>
</dbReference>
<evidence type="ECO:0000256" key="2">
    <source>
        <dbReference type="ARBA" id="ARBA00022729"/>
    </source>
</evidence>
<dbReference type="InterPro" id="IPR028081">
    <property type="entry name" value="Leu-bd"/>
</dbReference>
<dbReference type="OrthoDB" id="26870at2"/>
<dbReference type="CDD" id="cd06343">
    <property type="entry name" value="PBP1_ABC_ligand_binding-like"/>
    <property type="match status" value="1"/>
</dbReference>
<comment type="similarity">
    <text evidence="1">Belongs to the leucine-binding protein family.</text>
</comment>
<gene>
    <name evidence="5" type="ORF">DFQ14_10217</name>
</gene>
<feature type="domain" description="Leucine-binding protein" evidence="4">
    <location>
        <begin position="48"/>
        <end position="396"/>
    </location>
</feature>
<evidence type="ECO:0000259" key="4">
    <source>
        <dbReference type="Pfam" id="PF13458"/>
    </source>
</evidence>
<dbReference type="SUPFAM" id="SSF53822">
    <property type="entry name" value="Periplasmic binding protein-like I"/>
    <property type="match status" value="1"/>
</dbReference>